<reference evidence="1 2" key="1">
    <citation type="journal article" date="2022" name="Plant J.">
        <title>Chromosome-level genome of Camellia lanceoleosa provides a valuable resource for understanding genome evolution and self-incompatibility.</title>
        <authorList>
            <person name="Gong W."/>
            <person name="Xiao S."/>
            <person name="Wang L."/>
            <person name="Liao Z."/>
            <person name="Chang Y."/>
            <person name="Mo W."/>
            <person name="Hu G."/>
            <person name="Li W."/>
            <person name="Zhao G."/>
            <person name="Zhu H."/>
            <person name="Hu X."/>
            <person name="Ji K."/>
            <person name="Xiang X."/>
            <person name="Song Q."/>
            <person name="Yuan D."/>
            <person name="Jin S."/>
            <person name="Zhang L."/>
        </authorList>
    </citation>
    <scope>NUCLEOTIDE SEQUENCE [LARGE SCALE GENOMIC DNA]</scope>
    <source>
        <strain evidence="1">SQ_2022a</strain>
    </source>
</reference>
<organism evidence="1 2">
    <name type="scientific">Camellia lanceoleosa</name>
    <dbReference type="NCBI Taxonomy" id="1840588"/>
    <lineage>
        <taxon>Eukaryota</taxon>
        <taxon>Viridiplantae</taxon>
        <taxon>Streptophyta</taxon>
        <taxon>Embryophyta</taxon>
        <taxon>Tracheophyta</taxon>
        <taxon>Spermatophyta</taxon>
        <taxon>Magnoliopsida</taxon>
        <taxon>eudicotyledons</taxon>
        <taxon>Gunneridae</taxon>
        <taxon>Pentapetalae</taxon>
        <taxon>asterids</taxon>
        <taxon>Ericales</taxon>
        <taxon>Theaceae</taxon>
        <taxon>Camellia</taxon>
    </lineage>
</organism>
<keyword evidence="2" id="KW-1185">Reference proteome</keyword>
<comment type="caution">
    <text evidence="1">The sequence shown here is derived from an EMBL/GenBank/DDBJ whole genome shotgun (WGS) entry which is preliminary data.</text>
</comment>
<sequence>MTHESVRCWWVEPKFSVKSEDLESGRQWSMEREIHTGVAVRNEWINRFICANYIRDRTYVPELTSDSNCRSKPDLFRQFWKAKMLLELQGQEVFGALHPTAVQGTYTDYAILLEDELTAKPVSISHVEAISFAALTAWRALKSTARITQGQRVLVVSGGGAISFATIQLAVTAEYHVSTTCGSESIDRAMATGAEQAVDYTTQH</sequence>
<name>A0ACC0FV47_9ERIC</name>
<proteinExistence type="predicted"/>
<accession>A0ACC0FV47</accession>
<evidence type="ECO:0000313" key="2">
    <source>
        <dbReference type="Proteomes" id="UP001060215"/>
    </source>
</evidence>
<dbReference type="Proteomes" id="UP001060215">
    <property type="component" value="Chromosome 13"/>
</dbReference>
<dbReference type="EMBL" id="CM045770">
    <property type="protein sequence ID" value="KAI7992444.1"/>
    <property type="molecule type" value="Genomic_DNA"/>
</dbReference>
<gene>
    <name evidence="1" type="ORF">LOK49_LG12G01421</name>
</gene>
<protein>
    <submittedName>
        <fullName evidence="1">Uncharacterized protein</fullName>
    </submittedName>
</protein>
<evidence type="ECO:0000313" key="1">
    <source>
        <dbReference type="EMBL" id="KAI7992444.1"/>
    </source>
</evidence>